<dbReference type="RefSeq" id="WP_132321463.1">
    <property type="nucleotide sequence ID" value="NZ_FWZT01000014.1"/>
</dbReference>
<feature type="compositionally biased region" description="Acidic residues" evidence="1">
    <location>
        <begin position="330"/>
        <end position="341"/>
    </location>
</feature>
<dbReference type="AlphaFoldDB" id="A0A1Y6CD59"/>
<proteinExistence type="predicted"/>
<keyword evidence="2" id="KW-0812">Transmembrane</keyword>
<feature type="compositionally biased region" description="Basic residues" evidence="1">
    <location>
        <begin position="348"/>
        <end position="363"/>
    </location>
</feature>
<dbReference type="OrthoDB" id="10020632at2"/>
<keyword evidence="2" id="KW-1133">Transmembrane helix</keyword>
<organism evidence="3 4">
    <name type="scientific">Pseudobacteriovorax antillogorgiicola</name>
    <dbReference type="NCBI Taxonomy" id="1513793"/>
    <lineage>
        <taxon>Bacteria</taxon>
        <taxon>Pseudomonadati</taxon>
        <taxon>Bdellovibrionota</taxon>
        <taxon>Oligoflexia</taxon>
        <taxon>Oligoflexales</taxon>
        <taxon>Pseudobacteriovoracaceae</taxon>
        <taxon>Pseudobacteriovorax</taxon>
    </lineage>
</organism>
<name>A0A1Y6CD59_9BACT</name>
<feature type="compositionally biased region" description="Basic and acidic residues" evidence="1">
    <location>
        <begin position="243"/>
        <end position="254"/>
    </location>
</feature>
<dbReference type="EMBL" id="FWZT01000014">
    <property type="protein sequence ID" value="SMF46764.1"/>
    <property type="molecule type" value="Genomic_DNA"/>
</dbReference>
<accession>A0A1Y6CD59</accession>
<gene>
    <name evidence="3" type="ORF">SAMN06296036_11477</name>
</gene>
<feature type="compositionally biased region" description="Acidic residues" evidence="1">
    <location>
        <begin position="367"/>
        <end position="383"/>
    </location>
</feature>
<reference evidence="4" key="1">
    <citation type="submission" date="2017-04" db="EMBL/GenBank/DDBJ databases">
        <authorList>
            <person name="Varghese N."/>
            <person name="Submissions S."/>
        </authorList>
    </citation>
    <scope>NUCLEOTIDE SEQUENCE [LARGE SCALE GENOMIC DNA]</scope>
    <source>
        <strain evidence="4">RKEM611</strain>
    </source>
</reference>
<evidence type="ECO:0000256" key="1">
    <source>
        <dbReference type="SAM" id="MobiDB-lite"/>
    </source>
</evidence>
<protein>
    <submittedName>
        <fullName evidence="3">Uncharacterized protein</fullName>
    </submittedName>
</protein>
<evidence type="ECO:0000313" key="4">
    <source>
        <dbReference type="Proteomes" id="UP000192907"/>
    </source>
</evidence>
<feature type="transmembrane region" description="Helical" evidence="2">
    <location>
        <begin position="196"/>
        <end position="217"/>
    </location>
</feature>
<sequence>MIRDSIIIAFTVLLSTAMYGQEAVPGMGQGYAVVEGKDFAMKPPAGWEVAKEINGASLFFQAPDIEGDIYRRNIRVMSFSGPRYLDDVSFEEFAKEIQENSSKISNALKSYQIRDLTPVDLSAEVKGGLFYADFTLNQVPMMQMHILVSSAEHHFLMTYTDTRERFENTSNGLLDEAYQSMQSVRIKTKPPARTDFALKIGIGVTLVVVSFISVTVFRRHRVKQLGHGLDEYGEDEDAVEPTQKVEEEATHLEADGEAWSDDEPPKSDISTDGWHDEEAPKSEIVADEWKDEEPAKADPVADEWQDEEMPKSEVIADDWKDEAPTKNDVVADDWQDEEVAPVEDTKAKKPKREKKPKKAKKKKNIYDLDEEDEAALGGDDDDSDGWKIS</sequence>
<dbReference type="STRING" id="1513793.SAMN06296036_11477"/>
<evidence type="ECO:0000256" key="2">
    <source>
        <dbReference type="SAM" id="Phobius"/>
    </source>
</evidence>
<dbReference type="Proteomes" id="UP000192907">
    <property type="component" value="Unassembled WGS sequence"/>
</dbReference>
<keyword evidence="4" id="KW-1185">Reference proteome</keyword>
<feature type="region of interest" description="Disordered" evidence="1">
    <location>
        <begin position="232"/>
        <end position="389"/>
    </location>
</feature>
<keyword evidence="2" id="KW-0472">Membrane</keyword>
<evidence type="ECO:0000313" key="3">
    <source>
        <dbReference type="EMBL" id="SMF46764.1"/>
    </source>
</evidence>